<feature type="compositionally biased region" description="Low complexity" evidence="1">
    <location>
        <begin position="238"/>
        <end position="247"/>
    </location>
</feature>
<dbReference type="EMBL" id="CP007128">
    <property type="protein sequence ID" value="AHG91060.1"/>
    <property type="molecule type" value="Genomic_DNA"/>
</dbReference>
<keyword evidence="3" id="KW-1185">Reference proteome</keyword>
<sequence>MGYTSPSPYAQLPTATRRERNGQNAVERLAVEVVRREIAAMPASLVVQLAMWPDEIAAWARELHASESLVYNMLAARKPYARTRQQLAERLDVGLAVVDHLIEARRATPSTRRGPADVEPAPTDDPTPIDWTRPPYARRRDGTNPIERRAVRIVELDAASMPAATVVGLAIWPESLSAWSRAERLKSSVVWATLAGSPSVPVRDALARRLGVSLRELDALVTDARAVSVARRPPDVRAAVADALQPDRAADDAPRRDRRRTARPPERDDDQLGLGF</sequence>
<organism evidence="2 3">
    <name type="scientific">Gemmatirosa kalamazoonensis</name>
    <dbReference type="NCBI Taxonomy" id="861299"/>
    <lineage>
        <taxon>Bacteria</taxon>
        <taxon>Pseudomonadati</taxon>
        <taxon>Gemmatimonadota</taxon>
        <taxon>Gemmatimonadia</taxon>
        <taxon>Gemmatimonadales</taxon>
        <taxon>Gemmatimonadaceae</taxon>
        <taxon>Gemmatirosa</taxon>
    </lineage>
</organism>
<name>W0RL56_9BACT</name>
<reference evidence="2 3" key="1">
    <citation type="journal article" date="2014" name="Genome Announc.">
        <title>Genome Sequence and Methylome of Soil Bacterium Gemmatirosa kalamazoonensis KBS708T, a Member of the Rarely Cultivated Gemmatimonadetes Phylum.</title>
        <authorList>
            <person name="Debruyn J.M."/>
            <person name="Radosevich M."/>
            <person name="Wommack K.E."/>
            <person name="Polson S.W."/>
            <person name="Hauser L.J."/>
            <person name="Fawaz M.N."/>
            <person name="Korlach J."/>
            <person name="Tsai Y.C."/>
        </authorList>
    </citation>
    <scope>NUCLEOTIDE SEQUENCE [LARGE SCALE GENOMIC DNA]</scope>
    <source>
        <strain evidence="2 3">KBS708</strain>
    </source>
</reference>
<feature type="region of interest" description="Disordered" evidence="1">
    <location>
        <begin position="106"/>
        <end position="141"/>
    </location>
</feature>
<evidence type="ECO:0000313" key="2">
    <source>
        <dbReference type="EMBL" id="AHG91060.1"/>
    </source>
</evidence>
<evidence type="ECO:0000256" key="1">
    <source>
        <dbReference type="SAM" id="MobiDB-lite"/>
    </source>
</evidence>
<dbReference type="AlphaFoldDB" id="W0RL56"/>
<feature type="region of interest" description="Disordered" evidence="1">
    <location>
        <begin position="1"/>
        <end position="23"/>
    </location>
</feature>
<dbReference type="STRING" id="861299.J421_3523"/>
<feature type="region of interest" description="Disordered" evidence="1">
    <location>
        <begin position="238"/>
        <end position="276"/>
    </location>
</feature>
<evidence type="ECO:0000313" key="3">
    <source>
        <dbReference type="Proteomes" id="UP000019151"/>
    </source>
</evidence>
<dbReference type="HOGENOM" id="CLU_1007453_0_0_0"/>
<feature type="compositionally biased region" description="Acidic residues" evidence="1">
    <location>
        <begin position="267"/>
        <end position="276"/>
    </location>
</feature>
<dbReference type="InParanoid" id="W0RL56"/>
<protein>
    <submittedName>
        <fullName evidence="2">Uncharacterized protein</fullName>
    </submittedName>
</protein>
<dbReference type="KEGG" id="gba:J421_3523"/>
<dbReference type="RefSeq" id="WP_025412519.1">
    <property type="nucleotide sequence ID" value="NZ_CP007128.1"/>
</dbReference>
<proteinExistence type="predicted"/>
<dbReference type="Proteomes" id="UP000019151">
    <property type="component" value="Chromosome"/>
</dbReference>
<gene>
    <name evidence="2" type="ORF">J421_3523</name>
</gene>
<accession>W0RL56</accession>